<reference evidence="3" key="1">
    <citation type="submission" date="2018-06" db="EMBL/GenBank/DDBJ databases">
        <authorList>
            <person name="Zhirakovskaya E."/>
        </authorList>
    </citation>
    <scope>NUCLEOTIDE SEQUENCE</scope>
</reference>
<keyword evidence="1" id="KW-0472">Membrane</keyword>
<dbReference type="AlphaFoldDB" id="A0A3B0T522"/>
<dbReference type="EMBL" id="UOEN01000191">
    <property type="protein sequence ID" value="VAW13841.1"/>
    <property type="molecule type" value="Genomic_DNA"/>
</dbReference>
<dbReference type="InterPro" id="IPR028098">
    <property type="entry name" value="Glyco_trans_4-like_N"/>
</dbReference>
<keyword evidence="1" id="KW-0812">Transmembrane</keyword>
<gene>
    <name evidence="3" type="ORF">MNBD_BACTEROID05-634</name>
</gene>
<protein>
    <recommendedName>
        <fullName evidence="2">Glycosyltransferase subfamily 4-like N-terminal domain-containing protein</fullName>
    </recommendedName>
</protein>
<sequence length="170" mass="20123">MIKKIQQQKRISFIVNDLRFGGAERHTIDLANGLSRLGYSCQIIALGINNDLYAQIDDEIEFLSFERKSYLDFSVIRKVAQVIRKNQTTSIFAVNTFSMFYAFLTKFLIKYPIEIMLIHHTTKLLTSKDRIKNFFYVLIMNQLDRIIYVSEMQRKYWKAKYALRSKKTIV</sequence>
<feature type="non-terminal residue" evidence="3">
    <location>
        <position position="170"/>
    </location>
</feature>
<feature type="domain" description="Glycosyltransferase subfamily 4-like N-terminal" evidence="2">
    <location>
        <begin position="20"/>
        <end position="168"/>
    </location>
</feature>
<evidence type="ECO:0000313" key="3">
    <source>
        <dbReference type="EMBL" id="VAW13841.1"/>
    </source>
</evidence>
<name>A0A3B0T522_9ZZZZ</name>
<dbReference type="Gene3D" id="3.40.50.2000">
    <property type="entry name" value="Glycogen Phosphorylase B"/>
    <property type="match status" value="1"/>
</dbReference>
<evidence type="ECO:0000259" key="2">
    <source>
        <dbReference type="Pfam" id="PF13439"/>
    </source>
</evidence>
<dbReference type="SUPFAM" id="SSF53756">
    <property type="entry name" value="UDP-Glycosyltransferase/glycogen phosphorylase"/>
    <property type="match status" value="1"/>
</dbReference>
<feature type="transmembrane region" description="Helical" evidence="1">
    <location>
        <begin position="91"/>
        <end position="113"/>
    </location>
</feature>
<keyword evidence="1" id="KW-1133">Transmembrane helix</keyword>
<evidence type="ECO:0000256" key="1">
    <source>
        <dbReference type="SAM" id="Phobius"/>
    </source>
</evidence>
<accession>A0A3B0T522</accession>
<proteinExistence type="predicted"/>
<dbReference type="Pfam" id="PF13439">
    <property type="entry name" value="Glyco_transf_4"/>
    <property type="match status" value="1"/>
</dbReference>
<organism evidence="3">
    <name type="scientific">hydrothermal vent metagenome</name>
    <dbReference type="NCBI Taxonomy" id="652676"/>
    <lineage>
        <taxon>unclassified sequences</taxon>
        <taxon>metagenomes</taxon>
        <taxon>ecological metagenomes</taxon>
    </lineage>
</organism>